<dbReference type="Proteomes" id="UP000075714">
    <property type="component" value="Unassembled WGS sequence"/>
</dbReference>
<evidence type="ECO:0000313" key="2">
    <source>
        <dbReference type="EMBL" id="KXZ42443.1"/>
    </source>
</evidence>
<protein>
    <submittedName>
        <fullName evidence="2">Uncharacterized protein</fullName>
    </submittedName>
</protein>
<feature type="compositionally biased region" description="Basic and acidic residues" evidence="1">
    <location>
        <begin position="175"/>
        <end position="184"/>
    </location>
</feature>
<evidence type="ECO:0000313" key="3">
    <source>
        <dbReference type="Proteomes" id="UP000075714"/>
    </source>
</evidence>
<name>A0A150FXV0_GONPE</name>
<organism evidence="2 3">
    <name type="scientific">Gonium pectorale</name>
    <name type="common">Green alga</name>
    <dbReference type="NCBI Taxonomy" id="33097"/>
    <lineage>
        <taxon>Eukaryota</taxon>
        <taxon>Viridiplantae</taxon>
        <taxon>Chlorophyta</taxon>
        <taxon>core chlorophytes</taxon>
        <taxon>Chlorophyceae</taxon>
        <taxon>CS clade</taxon>
        <taxon>Chlamydomonadales</taxon>
        <taxon>Volvocaceae</taxon>
        <taxon>Gonium</taxon>
    </lineage>
</organism>
<gene>
    <name evidence="2" type="ORF">GPECTOR_146g8</name>
</gene>
<dbReference type="STRING" id="33097.A0A150FXV0"/>
<sequence length="470" mass="54046">MIEKSCYLEEGLSIRWPQKGRQLLMTFMAGVSVHDILSGSFYDFDCQFATKEVQIRTGNYCNNNTDYSSSFKEDTTGNFDYKIGTLRSKLGKERAEKELVQELENQFAAYYTFHFDHIEAYMQALQAVAQEQQAQKDRSMLRLEQLRPEQMPPGQLRPEQLRPVRPEQLQPVRPEQLRPVRPEQLRPVRPEQLQPVRPEQLRPVRPEQLRPVRPEQLRPVRPEQLRPVRPEQLRPVWPEQLRPVRLEQLRLGATVSTVTAPDKPAAKAIKVVPSFPGFSVVEALSHDKVKRVLQGCAEACKTFPAGDGSDDEAFIPQEYLLRPDSEEAVMYFNIRARVIFKALKFDKSCNAFHTLFSSRFIFLTQFNANEGIRFRGEDLAKHLDGKESKIFAPLKDCAHIWDLGMKEPASLYLMLGVASSWATAIRWMYGYQEKRVVVHPEASKLFEKVEGVTINKPGKTAAYNLHVGFE</sequence>
<dbReference type="OrthoDB" id="8962799at2759"/>
<reference evidence="3" key="1">
    <citation type="journal article" date="2016" name="Nat. Commun.">
        <title>The Gonium pectorale genome demonstrates co-option of cell cycle regulation during the evolution of multicellularity.</title>
        <authorList>
            <person name="Hanschen E.R."/>
            <person name="Marriage T.N."/>
            <person name="Ferris P.J."/>
            <person name="Hamaji T."/>
            <person name="Toyoda A."/>
            <person name="Fujiyama A."/>
            <person name="Neme R."/>
            <person name="Noguchi H."/>
            <person name="Minakuchi Y."/>
            <person name="Suzuki M."/>
            <person name="Kawai-Toyooka H."/>
            <person name="Smith D.R."/>
            <person name="Sparks H."/>
            <person name="Anderson J."/>
            <person name="Bakaric R."/>
            <person name="Luria V."/>
            <person name="Karger A."/>
            <person name="Kirschner M.W."/>
            <person name="Durand P.M."/>
            <person name="Michod R.E."/>
            <person name="Nozaki H."/>
            <person name="Olson B.J."/>
        </authorList>
    </citation>
    <scope>NUCLEOTIDE SEQUENCE [LARGE SCALE GENOMIC DNA]</scope>
    <source>
        <strain evidence="3">NIES-2863</strain>
    </source>
</reference>
<proteinExistence type="predicted"/>
<accession>A0A150FXV0</accession>
<keyword evidence="3" id="KW-1185">Reference proteome</keyword>
<evidence type="ECO:0000256" key="1">
    <source>
        <dbReference type="SAM" id="MobiDB-lite"/>
    </source>
</evidence>
<comment type="caution">
    <text evidence="2">The sequence shown here is derived from an EMBL/GenBank/DDBJ whole genome shotgun (WGS) entry which is preliminary data.</text>
</comment>
<dbReference type="EMBL" id="LSYV01000146">
    <property type="protein sequence ID" value="KXZ42443.1"/>
    <property type="molecule type" value="Genomic_DNA"/>
</dbReference>
<feature type="region of interest" description="Disordered" evidence="1">
    <location>
        <begin position="147"/>
        <end position="184"/>
    </location>
</feature>
<dbReference type="AlphaFoldDB" id="A0A150FXV0"/>